<evidence type="ECO:0000313" key="1">
    <source>
        <dbReference type="EMBL" id="QSE94764.1"/>
    </source>
</evidence>
<reference evidence="1 2" key="1">
    <citation type="journal article" date="2021" name="Microbiol. Resour. Announc.">
        <title>Complete Genome Sequences of Two Rhodococcus sp. Strains with Large and Linear Chromosomes, Isolated from Apple Rhizosphere.</title>
        <authorList>
            <person name="Benning S."/>
            <person name="Brugnone N."/>
            <person name="Siani R."/>
            <person name="Kublik S."/>
            <person name="Schloter M."/>
            <person name="Rad V."/>
        </authorList>
    </citation>
    <scope>NUCLEOTIDE SEQUENCE [LARGE SCALE GENOMIC DNA]</scope>
    <source>
        <strain evidence="1 2">R79</strain>
    </source>
</reference>
<keyword evidence="2" id="KW-1185">Reference proteome</keyword>
<dbReference type="EMBL" id="CP070619">
    <property type="protein sequence ID" value="QSE94764.1"/>
    <property type="molecule type" value="Genomic_DNA"/>
</dbReference>
<gene>
    <name evidence="1" type="ORF">JWS13_42235</name>
</gene>
<organism evidence="1 2">
    <name type="scientific">Rhodococcus pseudokoreensis</name>
    <dbReference type="NCBI Taxonomy" id="2811421"/>
    <lineage>
        <taxon>Bacteria</taxon>
        <taxon>Bacillati</taxon>
        <taxon>Actinomycetota</taxon>
        <taxon>Actinomycetes</taxon>
        <taxon>Mycobacteriales</taxon>
        <taxon>Nocardiaceae</taxon>
        <taxon>Rhodococcus</taxon>
    </lineage>
</organism>
<dbReference type="RefSeq" id="WP_206011027.1">
    <property type="nucleotide sequence ID" value="NZ_CP070619.1"/>
</dbReference>
<name>A0A974ZY61_9NOCA</name>
<evidence type="ECO:0000313" key="2">
    <source>
        <dbReference type="Proteomes" id="UP000662986"/>
    </source>
</evidence>
<dbReference type="Proteomes" id="UP000662986">
    <property type="component" value="Chromosome"/>
</dbReference>
<sequence length="163" mass="16933">MGSDNLTITPQALADGAADAPLLSEGAAVDVPILTVDLDGDVDAVTCARAGERAWASDRLLVGLRRGRGEPSPALWDLLSALDTTIAAQSSPAERFSVAAHDPEAAIGDLHAAVRQNVHSSLVLGQVLKLSEHLPVPAAIDVESLAYSCPAGSTSIHRRSRTR</sequence>
<reference evidence="1 2" key="2">
    <citation type="journal article" date="2022" name="Arch. Microbiol.">
        <title>Rhodococcus pseudokoreensis sp. nov. isolated from the rhizosphere of young M26 apple rootstocks.</title>
        <authorList>
            <person name="Kampfer P."/>
            <person name="Glaeser S.P."/>
            <person name="Blom J."/>
            <person name="Wolf J."/>
            <person name="Benning S."/>
            <person name="Schloter M."/>
            <person name="Neumann-Schaal M."/>
        </authorList>
    </citation>
    <scope>NUCLEOTIDE SEQUENCE [LARGE SCALE GENOMIC DNA]</scope>
    <source>
        <strain evidence="1 2">R79</strain>
    </source>
</reference>
<proteinExistence type="predicted"/>
<accession>A0A974ZY61</accession>
<protein>
    <submittedName>
        <fullName evidence="1">Uncharacterized protein</fullName>
    </submittedName>
</protein>